<dbReference type="InterPro" id="IPR043744">
    <property type="entry name" value="DUF5689"/>
</dbReference>
<dbReference type="Pfam" id="PF18942">
    <property type="entry name" value="DUF5689"/>
    <property type="match status" value="1"/>
</dbReference>
<dbReference type="RefSeq" id="WP_036855659.1">
    <property type="nucleotide sequence ID" value="NZ_JRNU01000023.1"/>
</dbReference>
<evidence type="ECO:0000259" key="2">
    <source>
        <dbReference type="Pfam" id="PF18942"/>
    </source>
</evidence>
<gene>
    <name evidence="3" type="ORF">HMPREF9302_06120</name>
</gene>
<sequence>MRKFNFLTIAATVIIILSSCMGKDYADTPIGGKERYYGSNELKETNVLTIAQLKQKYTNPISTRNGYEKIVDDIQLKGIVTSSDKEGNVYNEIVIQDKTGAIIISLGQSAIYGYLPIGTEILVSLKDLYIGNYGLQPQIGVPSVSSKGTVSIGRISKLAWDKHYKIISINNKVEAEVFDINKWNINDDAGKLGVIKNVILKSGYDYNSKSNIQTYANRKSGAGSVSWSLVGIDDKKLVMYNSNFAKFAGVEVPKGKVNITGIFKRFNDQWEIIIRSLSDVENATVIDPLVGLVGKGKGTKAEPFDVTRALALIQSGNAGDKEWYIKGIISTVPSNSFYAKAGSCTYFISDDGKSNTELKVFGGLNLDGAKFSSSETLVVGKQVVVCGMLINYKGTKEIDKNNRLISIK</sequence>
<feature type="signal peptide" evidence="1">
    <location>
        <begin position="1"/>
        <end position="26"/>
    </location>
</feature>
<dbReference type="Proteomes" id="UP000029614">
    <property type="component" value="Unassembled WGS sequence"/>
</dbReference>
<evidence type="ECO:0000256" key="1">
    <source>
        <dbReference type="SAM" id="SignalP"/>
    </source>
</evidence>
<dbReference type="AlphaFoldDB" id="A0A096AYN4"/>
<evidence type="ECO:0000313" key="3">
    <source>
        <dbReference type="EMBL" id="KGF51796.1"/>
    </source>
</evidence>
<proteinExistence type="predicted"/>
<accession>A0A096AYN4</accession>
<protein>
    <recommendedName>
        <fullName evidence="2">DUF5689 domain-containing protein</fullName>
    </recommendedName>
</protein>
<name>A0A096AYN4_9BACT</name>
<organism evidence="3 4">
    <name type="scientific">Prevotella amnii DNF00058</name>
    <dbReference type="NCBI Taxonomy" id="1401066"/>
    <lineage>
        <taxon>Bacteria</taxon>
        <taxon>Pseudomonadati</taxon>
        <taxon>Bacteroidota</taxon>
        <taxon>Bacteroidia</taxon>
        <taxon>Bacteroidales</taxon>
        <taxon>Prevotellaceae</taxon>
        <taxon>Prevotella</taxon>
    </lineage>
</organism>
<evidence type="ECO:0000313" key="4">
    <source>
        <dbReference type="Proteomes" id="UP000029614"/>
    </source>
</evidence>
<comment type="caution">
    <text evidence="3">The sequence shown here is derived from an EMBL/GenBank/DDBJ whole genome shotgun (WGS) entry which is preliminary data.</text>
</comment>
<feature type="chain" id="PRO_5001924273" description="DUF5689 domain-containing protein" evidence="1">
    <location>
        <begin position="27"/>
        <end position="408"/>
    </location>
</feature>
<feature type="domain" description="DUF5689" evidence="2">
    <location>
        <begin position="45"/>
        <end position="280"/>
    </location>
</feature>
<keyword evidence="4" id="KW-1185">Reference proteome</keyword>
<dbReference type="EMBL" id="JRNU01000023">
    <property type="protein sequence ID" value="KGF51796.1"/>
    <property type="molecule type" value="Genomic_DNA"/>
</dbReference>
<reference evidence="3 4" key="1">
    <citation type="submission" date="2014-07" db="EMBL/GenBank/DDBJ databases">
        <authorList>
            <person name="McCorrison J."/>
            <person name="Sanka R."/>
            <person name="Torralba M."/>
            <person name="Gillis M."/>
            <person name="Haft D.H."/>
            <person name="Methe B."/>
            <person name="Sutton G."/>
            <person name="Nelson K.E."/>
        </authorList>
    </citation>
    <scope>NUCLEOTIDE SEQUENCE [LARGE SCALE GENOMIC DNA]</scope>
    <source>
        <strain evidence="3 4">DNF00058</strain>
    </source>
</reference>
<keyword evidence="1" id="KW-0732">Signal</keyword>
<dbReference type="PROSITE" id="PS51257">
    <property type="entry name" value="PROKAR_LIPOPROTEIN"/>
    <property type="match status" value="1"/>
</dbReference>